<dbReference type="Proteomes" id="UP000002881">
    <property type="component" value="Chromosome"/>
</dbReference>
<dbReference type="RefSeq" id="WP_014732007.1">
    <property type="nucleotide sequence ID" value="NC_017934.1"/>
</dbReference>
<organism evidence="2 3">
    <name type="scientific">Mesotoga prima MesG1.Ag.4.2</name>
    <dbReference type="NCBI Taxonomy" id="660470"/>
    <lineage>
        <taxon>Bacteria</taxon>
        <taxon>Thermotogati</taxon>
        <taxon>Thermotogota</taxon>
        <taxon>Thermotogae</taxon>
        <taxon>Kosmotogales</taxon>
        <taxon>Kosmotogaceae</taxon>
        <taxon>Mesotoga</taxon>
    </lineage>
</organism>
<dbReference type="HOGENOM" id="CLU_033989_0_0_0"/>
<dbReference type="Pfam" id="PF03572">
    <property type="entry name" value="Peptidase_S41"/>
    <property type="match status" value="1"/>
</dbReference>
<dbReference type="GeneID" id="87108413"/>
<name>I2F8R1_9BACT</name>
<dbReference type="SUPFAM" id="SSF52096">
    <property type="entry name" value="ClpP/crotonase"/>
    <property type="match status" value="1"/>
</dbReference>
<dbReference type="GO" id="GO:0008233">
    <property type="term" value="F:peptidase activity"/>
    <property type="evidence" value="ECO:0007669"/>
    <property type="project" value="UniProtKB-KW"/>
</dbReference>
<keyword evidence="2" id="KW-0378">Hydrolase</keyword>
<keyword evidence="3" id="KW-1185">Reference proteome</keyword>
<dbReference type="GO" id="GO:0006508">
    <property type="term" value="P:proteolysis"/>
    <property type="evidence" value="ECO:0007669"/>
    <property type="project" value="UniProtKB-KW"/>
</dbReference>
<keyword evidence="2" id="KW-0645">Protease</keyword>
<reference evidence="2 3" key="1">
    <citation type="journal article" date="2012" name="Genome Biol. Evol.">
        <title>Genome Sequence of the Mesophilic Thermotogales Bacterium Mesotoga prima MesG1.Ag.4.2 Reveals the Largest Thermotogales Genome To Date.</title>
        <authorList>
            <person name="Zhaxybayeva O."/>
            <person name="Swithers K.S."/>
            <person name="Foght J."/>
            <person name="Green A.G."/>
            <person name="Bruce D."/>
            <person name="Detter C."/>
            <person name="Han S."/>
            <person name="Teshima H."/>
            <person name="Han J."/>
            <person name="Woyke T."/>
            <person name="Pitluck S."/>
            <person name="Nolan M."/>
            <person name="Ivanova N."/>
            <person name="Pati A."/>
            <person name="Land M.L."/>
            <person name="Dlutek M."/>
            <person name="Doolittle W.F."/>
            <person name="Noll K.M."/>
            <person name="Nesbo C.L."/>
        </authorList>
    </citation>
    <scope>NUCLEOTIDE SEQUENCE [LARGE SCALE GENOMIC DNA]</scope>
    <source>
        <strain evidence="3">mesG1.Ag.4.2</strain>
    </source>
</reference>
<dbReference type="KEGG" id="mpg:Theba_2716"/>
<sequence length="409" mass="47108" precursor="true">MKRIQFIGIILIMWTATFSVQNLADLSSEDWIEDIEYLEERLISIHPNPFFRIDRGVFQTSIEALEQSLEELSWYEIYTRLTEIVASIGDGHTVVYPQGSSTLYPIYTYWFSDGLYIIATSESEQRLLNSKVLEISGMKVDDALKALRRVVSHDNEWGFMNSHSDYLNKPEIMMGLGLADKDGNLVLKVENNGVVNEVLVEPQNTGFQWVQKRIEEIDRTYIGRKYWYQYYPDSKILHFHYASCGSEKGNPFIFFNFEMFLFTWTNAVDKLVIDLRGNGGGSSAILEPFILRMMIDWRLNRTGKLFVLIDRGTFSSAVLNAISLKKRTNAIFVGEPTGGSPRHYGEVKRFVLPNSGISVSCSSTYWRTTSDTSPAFMPDIIAIRSFEDYYYMRDLAMEAVESYRTEKEE</sequence>
<dbReference type="Gene3D" id="3.90.226.10">
    <property type="entry name" value="2-enoyl-CoA Hydratase, Chain A, domain 1"/>
    <property type="match status" value="2"/>
</dbReference>
<dbReference type="AlphaFoldDB" id="I2F8R1"/>
<protein>
    <submittedName>
        <fullName evidence="2">Periplasmic protease</fullName>
    </submittedName>
</protein>
<dbReference type="STRING" id="660470.Theba_2716"/>
<dbReference type="InterPro" id="IPR029045">
    <property type="entry name" value="ClpP/crotonase-like_dom_sf"/>
</dbReference>
<feature type="domain" description="Tail specific protease" evidence="1">
    <location>
        <begin position="266"/>
        <end position="368"/>
    </location>
</feature>
<dbReference type="InterPro" id="IPR005151">
    <property type="entry name" value="Tail-specific_protease"/>
</dbReference>
<evidence type="ECO:0000313" key="2">
    <source>
        <dbReference type="EMBL" id="AFK08314.1"/>
    </source>
</evidence>
<dbReference type="eggNOG" id="COG0793">
    <property type="taxonomic scope" value="Bacteria"/>
</dbReference>
<accession>I2F8R1</accession>
<evidence type="ECO:0000313" key="3">
    <source>
        <dbReference type="Proteomes" id="UP000002881"/>
    </source>
</evidence>
<dbReference type="EMBL" id="CP003532">
    <property type="protein sequence ID" value="AFK08314.1"/>
    <property type="molecule type" value="Genomic_DNA"/>
</dbReference>
<evidence type="ECO:0000259" key="1">
    <source>
        <dbReference type="Pfam" id="PF03572"/>
    </source>
</evidence>
<gene>
    <name evidence="2" type="ORF">Theba_2716</name>
</gene>
<proteinExistence type="predicted"/>